<sequence>MRYLTKEWYELCQQTHLHFGLRVHNGAYEFDENLFLRLYKRKETAHVKEERGMYDLDPRFMLEHDGQVMTRVEKAFSGEEVTEEDQIVYHMPSEERAHIEKLIVEYDVRPPFDEQKCKEEYKESMEWNFQYKAEKLPQEIVEQIADIRVFTLGYCTREILQQLKKQSAENKRHVDHAAKEFREVMMAQDIPDEIHGRVQYHDCTVIELVTGDKVVIRFDTRGGFTNLNKLTLVAPEIIKQEGEIVGSYWLYQELYRIDNGYELHILFGGENMPELIVRCADILVEEE</sequence>
<protein>
    <recommendedName>
        <fullName evidence="3">DUF4085 family protein</fullName>
    </recommendedName>
</protein>
<evidence type="ECO:0000313" key="2">
    <source>
        <dbReference type="Proteomes" id="UP000069697"/>
    </source>
</evidence>
<gene>
    <name evidence="1" type="ORF">PAHA3_0462</name>
</gene>
<accession>A0A100VID6</accession>
<dbReference type="Proteomes" id="UP000069697">
    <property type="component" value="Unassembled WGS sequence"/>
</dbReference>
<dbReference type="RefSeq" id="WP_062833281.1">
    <property type="nucleotide sequence ID" value="NZ_BCNV01000001.1"/>
</dbReference>
<dbReference type="Pfam" id="PF13315">
    <property type="entry name" value="DUF4085"/>
    <property type="match status" value="1"/>
</dbReference>
<organism evidence="1 2">
    <name type="scientific">Paenibacillus amylolyticus</name>
    <dbReference type="NCBI Taxonomy" id="1451"/>
    <lineage>
        <taxon>Bacteria</taxon>
        <taxon>Bacillati</taxon>
        <taxon>Bacillota</taxon>
        <taxon>Bacilli</taxon>
        <taxon>Bacillales</taxon>
        <taxon>Paenibacillaceae</taxon>
        <taxon>Paenibacillus</taxon>
    </lineage>
</organism>
<comment type="caution">
    <text evidence="1">The sequence shown here is derived from an EMBL/GenBank/DDBJ whole genome shotgun (WGS) entry which is preliminary data.</text>
</comment>
<dbReference type="EMBL" id="BCNV01000001">
    <property type="protein sequence ID" value="GAS80392.1"/>
    <property type="molecule type" value="Genomic_DNA"/>
</dbReference>
<reference evidence="1 2" key="1">
    <citation type="journal article" date="2016" name="Genome Announc.">
        <title>Draft Genome Sequence of Paenibacillus amylolyticus Heshi-A3, Isolated from Fermented Rice Bran in a Japanese Fermented Seafood Dish.</title>
        <authorList>
            <person name="Akuzawa S."/>
            <person name="Nagaoka J."/>
            <person name="Kanekatsu M."/>
            <person name="Kubota E."/>
            <person name="Ohtake R."/>
            <person name="Suzuki T."/>
            <person name="Kanesaki Y."/>
        </authorList>
    </citation>
    <scope>NUCLEOTIDE SEQUENCE [LARGE SCALE GENOMIC DNA]</scope>
    <source>
        <strain evidence="1 2">Heshi-A3</strain>
    </source>
</reference>
<evidence type="ECO:0008006" key="3">
    <source>
        <dbReference type="Google" id="ProtNLM"/>
    </source>
</evidence>
<evidence type="ECO:0000313" key="1">
    <source>
        <dbReference type="EMBL" id="GAS80392.1"/>
    </source>
</evidence>
<proteinExistence type="predicted"/>
<reference evidence="2" key="2">
    <citation type="submission" date="2016-01" db="EMBL/GenBank/DDBJ databases">
        <title>Draft Genome Sequence of Paenibacillus amylolyticus Heshi-A3 that Was Isolated from Fermented Rice Bran with Aging Salted Mackerel, Which Was Named Heshiko as Traditional Fermented Seafood in Japan.</title>
        <authorList>
            <person name="Akuzawa S."/>
            <person name="Nakagawa J."/>
            <person name="Kanekatsu T."/>
            <person name="Kubota E."/>
            <person name="Ohtake R."/>
            <person name="Suzuki T."/>
            <person name="Kanesaki Y."/>
        </authorList>
    </citation>
    <scope>NUCLEOTIDE SEQUENCE [LARGE SCALE GENOMIC DNA]</scope>
    <source>
        <strain evidence="2">Heshi-A3</strain>
    </source>
</reference>
<dbReference type="AlphaFoldDB" id="A0A100VID6"/>
<dbReference type="InterPro" id="IPR025144">
    <property type="entry name" value="DUF4085"/>
</dbReference>
<name>A0A100VID6_PAEAM</name>